<dbReference type="GO" id="GO:0006906">
    <property type="term" value="P:vesicle fusion"/>
    <property type="evidence" value="ECO:0007669"/>
    <property type="project" value="TreeGrafter"/>
</dbReference>
<evidence type="ECO:0000256" key="1">
    <source>
        <dbReference type="ARBA" id="ARBA00004211"/>
    </source>
</evidence>
<dbReference type="Gene3D" id="1.20.5.110">
    <property type="match status" value="1"/>
</dbReference>
<dbReference type="GO" id="GO:0006887">
    <property type="term" value="P:exocytosis"/>
    <property type="evidence" value="ECO:0007669"/>
    <property type="project" value="TreeGrafter"/>
</dbReference>
<accession>A0A6V3EEY6</accession>
<gene>
    <name evidence="8" type="ORF">HAKA00212_LOCUS22772</name>
</gene>
<comment type="subcellular location">
    <subcellularLocation>
        <location evidence="1">Membrane</location>
        <topology evidence="1">Single-pass type IV membrane protein</topology>
    </subcellularLocation>
</comment>
<evidence type="ECO:0000256" key="4">
    <source>
        <dbReference type="ARBA" id="ARBA00022989"/>
    </source>
</evidence>
<dbReference type="Gene3D" id="1.20.58.70">
    <property type="match status" value="1"/>
</dbReference>
<evidence type="ECO:0000256" key="2">
    <source>
        <dbReference type="ARBA" id="ARBA00009063"/>
    </source>
</evidence>
<evidence type="ECO:0000313" key="8">
    <source>
        <dbReference type="EMBL" id="CAE0644653.1"/>
    </source>
</evidence>
<dbReference type="GO" id="GO:0000149">
    <property type="term" value="F:SNARE binding"/>
    <property type="evidence" value="ECO:0007669"/>
    <property type="project" value="TreeGrafter"/>
</dbReference>
<evidence type="ECO:0000259" key="7">
    <source>
        <dbReference type="PROSITE" id="PS50192"/>
    </source>
</evidence>
<dbReference type="Pfam" id="PF05739">
    <property type="entry name" value="SNARE"/>
    <property type="match status" value="1"/>
</dbReference>
<dbReference type="GO" id="GO:0006886">
    <property type="term" value="P:intracellular protein transport"/>
    <property type="evidence" value="ECO:0007669"/>
    <property type="project" value="TreeGrafter"/>
</dbReference>
<comment type="similarity">
    <text evidence="2">Belongs to the syntaxin family.</text>
</comment>
<dbReference type="InterPro" id="IPR006011">
    <property type="entry name" value="Syntaxin_N"/>
</dbReference>
<dbReference type="SMART" id="SM00503">
    <property type="entry name" value="SynN"/>
    <property type="match status" value="1"/>
</dbReference>
<keyword evidence="3 6" id="KW-0812">Transmembrane</keyword>
<dbReference type="PANTHER" id="PTHR19957">
    <property type="entry name" value="SYNTAXIN"/>
    <property type="match status" value="1"/>
</dbReference>
<dbReference type="EMBL" id="HBIU01051485">
    <property type="protein sequence ID" value="CAE0644653.1"/>
    <property type="molecule type" value="Transcribed_RNA"/>
</dbReference>
<evidence type="ECO:0000256" key="6">
    <source>
        <dbReference type="SAM" id="Phobius"/>
    </source>
</evidence>
<feature type="transmembrane region" description="Helical" evidence="6">
    <location>
        <begin position="274"/>
        <end position="294"/>
    </location>
</feature>
<organism evidence="8">
    <name type="scientific">Heterosigma akashiwo</name>
    <name type="common">Chromophytic alga</name>
    <name type="synonym">Heterosigma carterae</name>
    <dbReference type="NCBI Taxonomy" id="2829"/>
    <lineage>
        <taxon>Eukaryota</taxon>
        <taxon>Sar</taxon>
        <taxon>Stramenopiles</taxon>
        <taxon>Ochrophyta</taxon>
        <taxon>Raphidophyceae</taxon>
        <taxon>Chattonellales</taxon>
        <taxon>Chattonellaceae</taxon>
        <taxon>Heterosigma</taxon>
    </lineage>
</organism>
<feature type="domain" description="T-SNARE coiled-coil homology" evidence="7">
    <location>
        <begin position="200"/>
        <end position="262"/>
    </location>
</feature>
<dbReference type="Pfam" id="PF00804">
    <property type="entry name" value="Syntaxin"/>
    <property type="match status" value="1"/>
</dbReference>
<reference evidence="8" key="1">
    <citation type="submission" date="2021-01" db="EMBL/GenBank/DDBJ databases">
        <authorList>
            <person name="Corre E."/>
            <person name="Pelletier E."/>
            <person name="Niang G."/>
            <person name="Scheremetjew M."/>
            <person name="Finn R."/>
            <person name="Kale V."/>
            <person name="Holt S."/>
            <person name="Cochrane G."/>
            <person name="Meng A."/>
            <person name="Brown T."/>
            <person name="Cohen L."/>
        </authorList>
    </citation>
    <scope>NUCLEOTIDE SEQUENCE</scope>
    <source>
        <strain evidence="8">CCMP3107</strain>
    </source>
</reference>
<dbReference type="SMART" id="SM00397">
    <property type="entry name" value="t_SNARE"/>
    <property type="match status" value="1"/>
</dbReference>
<evidence type="ECO:0000256" key="3">
    <source>
        <dbReference type="ARBA" id="ARBA00022692"/>
    </source>
</evidence>
<dbReference type="GO" id="GO:0012505">
    <property type="term" value="C:endomembrane system"/>
    <property type="evidence" value="ECO:0007669"/>
    <property type="project" value="TreeGrafter"/>
</dbReference>
<dbReference type="InterPro" id="IPR000727">
    <property type="entry name" value="T_SNARE_dom"/>
</dbReference>
<evidence type="ECO:0000256" key="5">
    <source>
        <dbReference type="ARBA" id="ARBA00023136"/>
    </source>
</evidence>
<dbReference type="PANTHER" id="PTHR19957:SF307">
    <property type="entry name" value="PROTEIN SSO1-RELATED"/>
    <property type="match status" value="1"/>
</dbReference>
<dbReference type="InterPro" id="IPR010989">
    <property type="entry name" value="SNARE"/>
</dbReference>
<protein>
    <recommendedName>
        <fullName evidence="7">t-SNARE coiled-coil homology domain-containing protein</fullName>
    </recommendedName>
</protein>
<dbReference type="GO" id="GO:0005484">
    <property type="term" value="F:SNAP receptor activity"/>
    <property type="evidence" value="ECO:0007669"/>
    <property type="project" value="TreeGrafter"/>
</dbReference>
<dbReference type="AlphaFoldDB" id="A0A6V3EEY6"/>
<dbReference type="GO" id="GO:0005886">
    <property type="term" value="C:plasma membrane"/>
    <property type="evidence" value="ECO:0007669"/>
    <property type="project" value="TreeGrafter"/>
</dbReference>
<dbReference type="PROSITE" id="PS50192">
    <property type="entry name" value="T_SNARE"/>
    <property type="match status" value="1"/>
</dbReference>
<keyword evidence="5 6" id="KW-0472">Membrane</keyword>
<sequence>MNDRLAELQANLNRGPEQVTVDWAKDPENPPQEKTVFLDDFFANVDELKRLIDAIKSATQQIKVLGQKEEVEVNKQREKAISDELNAIVTQTNRAAREGKELLSALKEDSTKGNASEKRIKSNLFTTLTRKFIAVTQDYQNAQSSYKTGIQKKVKRTVKVVMDDASEEEINAVIESGSSAGEVLQQAVLHKPAAVIENAYNAINDKYQDVVRLEASIRELHQMFLDFALLVEQQGELLDRIQNQVEAAYDDFEKGNENIEKAIESSKKVRKKQCCIIVIVIIVVIILLFALGVLA</sequence>
<dbReference type="CDD" id="cd15848">
    <property type="entry name" value="SNARE_syntaxin1-like"/>
    <property type="match status" value="1"/>
</dbReference>
<dbReference type="InterPro" id="IPR045242">
    <property type="entry name" value="Syntaxin"/>
</dbReference>
<proteinExistence type="inferred from homology"/>
<dbReference type="GO" id="GO:0031201">
    <property type="term" value="C:SNARE complex"/>
    <property type="evidence" value="ECO:0007669"/>
    <property type="project" value="TreeGrafter"/>
</dbReference>
<name>A0A6V3EEY6_HETAK</name>
<dbReference type="GO" id="GO:0048278">
    <property type="term" value="P:vesicle docking"/>
    <property type="evidence" value="ECO:0007669"/>
    <property type="project" value="TreeGrafter"/>
</dbReference>
<dbReference type="SUPFAM" id="SSF47661">
    <property type="entry name" value="t-snare proteins"/>
    <property type="match status" value="1"/>
</dbReference>
<keyword evidence="4 6" id="KW-1133">Transmembrane helix</keyword>